<dbReference type="PANTHER" id="PTHR10920:SF13">
    <property type="entry name" value="PRE-RRNA 2'-O-RIBOSE RNA METHYLTRANSFERASE FTSJ3"/>
    <property type="match status" value="1"/>
</dbReference>
<dbReference type="OrthoDB" id="26307at2157"/>
<keyword evidence="3 5" id="KW-0808">Transferase</keyword>
<dbReference type="InterPro" id="IPR002877">
    <property type="entry name" value="RNA_MeTrfase_FtsJ_dom"/>
</dbReference>
<sequence length="198" mass="22159">MKPLDAQRDHYRKLAKEQGYRSRATYKLLELNNSYRIIGPGFNVVDLGCAPGGWMQAAVKLAGNKGKVIGVDTSYMDDVEGARFIKGSVEDESVIDEIIEYLGGRANAVICDISPQITGHWSMDHAKQISLNYSCSKIMDRILATKGNALFKVFDGEYSMEFRDYLKKKFAKVHLKKPNASRKPSSELYFVCLGYGLS</sequence>
<comment type="caution">
    <text evidence="5">Lacks conserved residue(s) required for the propagation of feature annotation.</text>
</comment>
<evidence type="ECO:0000256" key="1">
    <source>
        <dbReference type="ARBA" id="ARBA00022552"/>
    </source>
</evidence>
<evidence type="ECO:0000313" key="9">
    <source>
        <dbReference type="Proteomes" id="UP000266745"/>
    </source>
</evidence>
<evidence type="ECO:0000256" key="5">
    <source>
        <dbReference type="HAMAP-Rule" id="MF_01547"/>
    </source>
</evidence>
<dbReference type="EC" id="2.1.1.166" evidence="5"/>
<dbReference type="KEGG" id="tah:SU86_008725"/>
<feature type="domain" description="Ribosomal RNA methyltransferase FtsJ" evidence="7">
    <location>
        <begin position="20"/>
        <end position="195"/>
    </location>
</feature>
<proteinExistence type="inferred from homology"/>
<dbReference type="RefSeq" id="WP_048187173.1">
    <property type="nucleotide sequence ID" value="NZ_CP011097.1"/>
</dbReference>
<evidence type="ECO:0000313" key="8">
    <source>
        <dbReference type="EMBL" id="AJZ76422.1"/>
    </source>
</evidence>
<dbReference type="PIRSF" id="PIRSF005461">
    <property type="entry name" value="23S_rRNA_mtase"/>
    <property type="match status" value="1"/>
</dbReference>
<dbReference type="SUPFAM" id="SSF53335">
    <property type="entry name" value="S-adenosyl-L-methionine-dependent methyltransferases"/>
    <property type="match status" value="1"/>
</dbReference>
<keyword evidence="4 5" id="KW-0949">S-adenosyl-L-methionine</keyword>
<dbReference type="GO" id="GO:0005737">
    <property type="term" value="C:cytoplasm"/>
    <property type="evidence" value="ECO:0007669"/>
    <property type="project" value="UniProtKB-SubCell"/>
</dbReference>
<dbReference type="AlphaFoldDB" id="A0A3G1B5T9"/>
<dbReference type="GO" id="GO:0008650">
    <property type="term" value="F:rRNA (uridine-2'-O-)-methyltransferase activity"/>
    <property type="evidence" value="ECO:0007669"/>
    <property type="project" value="UniProtKB-UniRule"/>
</dbReference>
<evidence type="ECO:0000256" key="2">
    <source>
        <dbReference type="ARBA" id="ARBA00022603"/>
    </source>
</evidence>
<dbReference type="Proteomes" id="UP000266745">
    <property type="component" value="Chromosome"/>
</dbReference>
<keyword evidence="1 5" id="KW-0698">rRNA processing</keyword>
<dbReference type="GeneID" id="24874645"/>
<feature type="active site" description="Proton acceptor" evidence="5 6">
    <location>
        <position position="152"/>
    </location>
</feature>
<organism evidence="8 9">
    <name type="scientific">Candidatus Nitrosotenuis cloacae</name>
    <dbReference type="NCBI Taxonomy" id="1603555"/>
    <lineage>
        <taxon>Archaea</taxon>
        <taxon>Nitrososphaerota</taxon>
        <taxon>Candidatus Nitrosotenuis</taxon>
    </lineage>
</organism>
<evidence type="ECO:0000256" key="4">
    <source>
        <dbReference type="ARBA" id="ARBA00022691"/>
    </source>
</evidence>
<accession>A0A3G1B5T9</accession>
<comment type="function">
    <text evidence="5">Specifically methylates the uridine in position 2552 of 23S rRNA at the 2'-O position of the ribose in the fully assembled 50S ribosomal subunit.</text>
</comment>
<dbReference type="EMBL" id="CP011097">
    <property type="protein sequence ID" value="AJZ76422.1"/>
    <property type="molecule type" value="Genomic_DNA"/>
</dbReference>
<dbReference type="PANTHER" id="PTHR10920">
    <property type="entry name" value="RIBOSOMAL RNA METHYLTRANSFERASE"/>
    <property type="match status" value="1"/>
</dbReference>
<keyword evidence="9" id="KW-1185">Reference proteome</keyword>
<evidence type="ECO:0000259" key="7">
    <source>
        <dbReference type="Pfam" id="PF01728"/>
    </source>
</evidence>
<dbReference type="InterPro" id="IPR050082">
    <property type="entry name" value="RNA_methyltr_RlmE"/>
</dbReference>
<dbReference type="InterPro" id="IPR029063">
    <property type="entry name" value="SAM-dependent_MTases_sf"/>
</dbReference>
<dbReference type="STRING" id="1603555.SU86_008725"/>
<dbReference type="Pfam" id="PF01728">
    <property type="entry name" value="FtsJ"/>
    <property type="match status" value="1"/>
</dbReference>
<protein>
    <recommendedName>
        <fullName evidence="5">Ribosomal RNA large subunit methyltransferase E</fullName>
        <ecNumber evidence="5">2.1.1.166</ecNumber>
    </recommendedName>
    <alternativeName>
        <fullName evidence="5">23S rRNA Um2552 methyltransferase</fullName>
    </alternativeName>
    <alternativeName>
        <fullName evidence="5">rRNA (uridine-2'-O-)-methyltransferase</fullName>
    </alternativeName>
</protein>
<comment type="catalytic activity">
    <reaction evidence="5">
        <text>uridine(2552) in 23S rRNA + S-adenosyl-L-methionine = 2'-O-methyluridine(2552) in 23S rRNA + S-adenosyl-L-homocysteine + H(+)</text>
        <dbReference type="Rhea" id="RHEA:42720"/>
        <dbReference type="Rhea" id="RHEA-COMP:10202"/>
        <dbReference type="Rhea" id="RHEA-COMP:10203"/>
        <dbReference type="ChEBI" id="CHEBI:15378"/>
        <dbReference type="ChEBI" id="CHEBI:57856"/>
        <dbReference type="ChEBI" id="CHEBI:59789"/>
        <dbReference type="ChEBI" id="CHEBI:65315"/>
        <dbReference type="ChEBI" id="CHEBI:74478"/>
        <dbReference type="EC" id="2.1.1.166"/>
    </reaction>
</comment>
<gene>
    <name evidence="8" type="primary">rrmJ</name>
    <name evidence="5" type="synonym">rlmE</name>
    <name evidence="8" type="ORF">SU86_008725</name>
</gene>
<comment type="similarity">
    <text evidence="5">Belongs to the class I-like SAM-binding methyltransferase superfamily. RNA methyltransferase RlmE family.</text>
</comment>
<keyword evidence="2 5" id="KW-0489">Methyltransferase</keyword>
<name>A0A3G1B5T9_9ARCH</name>
<dbReference type="InterPro" id="IPR015507">
    <property type="entry name" value="rRNA-MeTfrase_E"/>
</dbReference>
<evidence type="ECO:0000256" key="3">
    <source>
        <dbReference type="ARBA" id="ARBA00022679"/>
    </source>
</evidence>
<dbReference type="HAMAP" id="MF_01547">
    <property type="entry name" value="RNA_methyltr_E"/>
    <property type="match status" value="1"/>
</dbReference>
<comment type="subcellular location">
    <subcellularLocation>
        <location evidence="5">Cytoplasm</location>
    </subcellularLocation>
</comment>
<reference evidence="8 9" key="1">
    <citation type="journal article" date="2016" name="Sci. Rep.">
        <title>A novel ammonia-oxidizing archaeon from wastewater treatment plant: Its enrichment, physiological and genomic characteristics.</title>
        <authorList>
            <person name="Li Y."/>
            <person name="Ding K."/>
            <person name="Wen X."/>
            <person name="Zhang B."/>
            <person name="Shen B."/>
            <person name="Yang Y."/>
        </authorList>
    </citation>
    <scope>NUCLEOTIDE SEQUENCE [LARGE SCALE GENOMIC DNA]</scope>
    <source>
        <strain evidence="8 9">SAT1</strain>
    </source>
</reference>
<evidence type="ECO:0000256" key="6">
    <source>
        <dbReference type="PIRSR" id="PIRSR005461-1"/>
    </source>
</evidence>
<keyword evidence="5" id="KW-0963">Cytoplasm</keyword>
<dbReference type="Gene3D" id="3.40.50.150">
    <property type="entry name" value="Vaccinia Virus protein VP39"/>
    <property type="match status" value="1"/>
</dbReference>